<dbReference type="Pfam" id="PF19279">
    <property type="entry name" value="YegS_C"/>
    <property type="match status" value="1"/>
</dbReference>
<keyword evidence="7" id="KW-0594">Phospholipid biosynthesis</keyword>
<dbReference type="Gene3D" id="3.40.50.10330">
    <property type="entry name" value="Probable inorganic polyphosphate/atp-NAD kinase, domain 1"/>
    <property type="match status" value="1"/>
</dbReference>
<dbReference type="EMBL" id="LRQV01000093">
    <property type="protein sequence ID" value="KXK59893.1"/>
    <property type="molecule type" value="Genomic_DNA"/>
</dbReference>
<dbReference type="InterPro" id="IPR045540">
    <property type="entry name" value="YegS/DAGK_C"/>
</dbReference>
<dbReference type="OrthoDB" id="3171056at2"/>
<keyword evidence="12" id="KW-1185">Reference proteome</keyword>
<evidence type="ECO:0000256" key="5">
    <source>
        <dbReference type="ARBA" id="ARBA00022777"/>
    </source>
</evidence>
<comment type="cofactor">
    <cofactor evidence="1">
        <name>Mg(2+)</name>
        <dbReference type="ChEBI" id="CHEBI:18420"/>
    </cofactor>
</comment>
<dbReference type="InterPro" id="IPR016064">
    <property type="entry name" value="NAD/diacylglycerol_kinase_sf"/>
</dbReference>
<evidence type="ECO:0000256" key="2">
    <source>
        <dbReference type="ARBA" id="ARBA00005983"/>
    </source>
</evidence>
<feature type="region of interest" description="Disordered" evidence="9">
    <location>
        <begin position="307"/>
        <end position="334"/>
    </location>
</feature>
<comment type="similarity">
    <text evidence="2">Belongs to the diacylglycerol/lipid kinase family.</text>
</comment>
<keyword evidence="6" id="KW-0067">ATP-binding</keyword>
<evidence type="ECO:0000256" key="1">
    <source>
        <dbReference type="ARBA" id="ARBA00001946"/>
    </source>
</evidence>
<feature type="region of interest" description="Disordered" evidence="9">
    <location>
        <begin position="1"/>
        <end position="20"/>
    </location>
</feature>
<dbReference type="GO" id="GO:0005524">
    <property type="term" value="F:ATP binding"/>
    <property type="evidence" value="ECO:0007669"/>
    <property type="project" value="UniProtKB-KW"/>
</dbReference>
<dbReference type="PROSITE" id="PS50146">
    <property type="entry name" value="DAGK"/>
    <property type="match status" value="1"/>
</dbReference>
<dbReference type="SMART" id="SM00046">
    <property type="entry name" value="DAGKc"/>
    <property type="match status" value="1"/>
</dbReference>
<dbReference type="InterPro" id="IPR001206">
    <property type="entry name" value="Diacylglycerol_kinase_cat_dom"/>
</dbReference>
<evidence type="ECO:0000256" key="3">
    <source>
        <dbReference type="ARBA" id="ARBA00022679"/>
    </source>
</evidence>
<accession>A0A136PN92</accession>
<keyword evidence="3" id="KW-0808">Transferase</keyword>
<keyword evidence="5 11" id="KW-0418">Kinase</keyword>
<evidence type="ECO:0000256" key="7">
    <source>
        <dbReference type="ARBA" id="ARBA00023209"/>
    </source>
</evidence>
<dbReference type="Pfam" id="PF00781">
    <property type="entry name" value="DAGK_cat"/>
    <property type="match status" value="1"/>
</dbReference>
<evidence type="ECO:0000259" key="10">
    <source>
        <dbReference type="PROSITE" id="PS50146"/>
    </source>
</evidence>
<reference evidence="11 12" key="1">
    <citation type="submission" date="2016-01" db="EMBL/GenBank/DDBJ databases">
        <title>Whole genome sequence and analysis of Micromonospora rosaria DSM 803, which can produce antibacterial substance rosamicin.</title>
        <authorList>
            <person name="Yang H."/>
            <person name="He X."/>
            <person name="Zhu D."/>
        </authorList>
    </citation>
    <scope>NUCLEOTIDE SEQUENCE [LARGE SCALE GENOMIC DNA]</scope>
    <source>
        <strain evidence="11 12">DSM 803</strain>
    </source>
</reference>
<dbReference type="Proteomes" id="UP000070620">
    <property type="component" value="Unassembled WGS sequence"/>
</dbReference>
<evidence type="ECO:0000256" key="8">
    <source>
        <dbReference type="ARBA" id="ARBA00023264"/>
    </source>
</evidence>
<dbReference type="GO" id="GO:0008654">
    <property type="term" value="P:phospholipid biosynthetic process"/>
    <property type="evidence" value="ECO:0007669"/>
    <property type="project" value="UniProtKB-KW"/>
</dbReference>
<comment type="caution">
    <text evidence="11">The sequence shown here is derived from an EMBL/GenBank/DDBJ whole genome shotgun (WGS) entry which is preliminary data.</text>
</comment>
<dbReference type="Gene3D" id="2.60.200.40">
    <property type="match status" value="1"/>
</dbReference>
<proteinExistence type="inferred from homology"/>
<dbReference type="PANTHER" id="PTHR12358:SF54">
    <property type="entry name" value="SPHINGOSINE KINASE RELATED PROTEIN"/>
    <property type="match status" value="1"/>
</dbReference>
<sequence length="334" mass="36251">MTGGQDGRPGDPGGGPHSAVVVNPAKVADLDEFRRIVDDTLTTAGWPAPRWFETTPDDPGRGQTEQAVRAGAEVLFACGGDGTVMSCVSGLVGTEVALAVLPQGTGNLLAANLGLSVDLPAALEVAVERGRRRLDVGAVDDQHFTVMAGMGFDAQMLADTSETTKARIGWPAYVMGAARNLRDRPMRVTIRIDDRPPLRRRARSVLVANVGRLQGGVRLLPEAEPDDGYLDVAVLTPRTLRHWLALGWAVVRRRDRVPRMEVHRGRRIEITSTRAQPRELDGDLIDPGRTLRAEVRPQALWLCVPQPQESPDLSVDAEGASERGEELIEEAHRE</sequence>
<organism evidence="11 12">
    <name type="scientific">Micromonospora rosaria</name>
    <dbReference type="NCBI Taxonomy" id="47874"/>
    <lineage>
        <taxon>Bacteria</taxon>
        <taxon>Bacillati</taxon>
        <taxon>Actinomycetota</taxon>
        <taxon>Actinomycetes</taxon>
        <taxon>Micromonosporales</taxon>
        <taxon>Micromonosporaceae</taxon>
        <taxon>Micromonospora</taxon>
    </lineage>
</organism>
<gene>
    <name evidence="11" type="ORF">AWW66_21890</name>
</gene>
<evidence type="ECO:0000256" key="6">
    <source>
        <dbReference type="ARBA" id="ARBA00022840"/>
    </source>
</evidence>
<dbReference type="InterPro" id="IPR050187">
    <property type="entry name" value="Lipid_Phosphate_FormReg"/>
</dbReference>
<keyword evidence="7" id="KW-0444">Lipid biosynthesis</keyword>
<evidence type="ECO:0000313" key="11">
    <source>
        <dbReference type="EMBL" id="KXK59893.1"/>
    </source>
</evidence>
<keyword evidence="4" id="KW-0547">Nucleotide-binding</keyword>
<keyword evidence="7" id="KW-0443">Lipid metabolism</keyword>
<dbReference type="SUPFAM" id="SSF111331">
    <property type="entry name" value="NAD kinase/diacylglycerol kinase-like"/>
    <property type="match status" value="1"/>
</dbReference>
<dbReference type="InterPro" id="IPR017438">
    <property type="entry name" value="ATP-NAD_kinase_N"/>
</dbReference>
<evidence type="ECO:0000313" key="12">
    <source>
        <dbReference type="Proteomes" id="UP000070620"/>
    </source>
</evidence>
<dbReference type="GO" id="GO:0016301">
    <property type="term" value="F:kinase activity"/>
    <property type="evidence" value="ECO:0007669"/>
    <property type="project" value="UniProtKB-KW"/>
</dbReference>
<feature type="compositionally biased region" description="Gly residues" evidence="9">
    <location>
        <begin position="1"/>
        <end position="16"/>
    </location>
</feature>
<evidence type="ECO:0000256" key="4">
    <source>
        <dbReference type="ARBA" id="ARBA00022741"/>
    </source>
</evidence>
<dbReference type="AlphaFoldDB" id="A0A136PN92"/>
<feature type="domain" description="DAGKc" evidence="10">
    <location>
        <begin position="13"/>
        <end position="143"/>
    </location>
</feature>
<evidence type="ECO:0000256" key="9">
    <source>
        <dbReference type="SAM" id="MobiDB-lite"/>
    </source>
</evidence>
<name>A0A136PN92_9ACTN</name>
<protein>
    <submittedName>
        <fullName evidence="11">Diacylglycerol kinase</fullName>
    </submittedName>
</protein>
<feature type="compositionally biased region" description="Basic and acidic residues" evidence="9">
    <location>
        <begin position="320"/>
        <end position="334"/>
    </location>
</feature>
<dbReference type="RefSeq" id="WP_067369662.1">
    <property type="nucleotide sequence ID" value="NZ_JBIUBN010000019.1"/>
</dbReference>
<keyword evidence="8" id="KW-1208">Phospholipid metabolism</keyword>
<dbReference type="PANTHER" id="PTHR12358">
    <property type="entry name" value="SPHINGOSINE KINASE"/>
    <property type="match status" value="1"/>
</dbReference>